<keyword evidence="2" id="KW-0812">Transmembrane</keyword>
<feature type="compositionally biased region" description="Basic and acidic residues" evidence="1">
    <location>
        <begin position="336"/>
        <end position="347"/>
    </location>
</feature>
<feature type="region of interest" description="Disordered" evidence="1">
    <location>
        <begin position="310"/>
        <end position="347"/>
    </location>
</feature>
<evidence type="ECO:0000256" key="2">
    <source>
        <dbReference type="SAM" id="Phobius"/>
    </source>
</evidence>
<feature type="transmembrane region" description="Helical" evidence="2">
    <location>
        <begin position="231"/>
        <end position="250"/>
    </location>
</feature>
<dbReference type="STRING" id="106004.A0A1Y2C2M7"/>
<dbReference type="InterPro" id="IPR045339">
    <property type="entry name" value="DUF6534"/>
</dbReference>
<feature type="transmembrane region" description="Helical" evidence="2">
    <location>
        <begin position="47"/>
        <end position="71"/>
    </location>
</feature>
<sequence>MASNAFNNTIGALVVSSAVSCFFMGIVMSEVVTYVRRFPDDKWVFKLLVGVMTLMVVLETGINTSWTWSWACENFANPAGLGIIPWQMKQLPSQSGSVAFVVQMFYTWRIWRIGSGFGGRFAWIIPSIIFVLALTGWATVIWVGHLSFTLTTMDELSKIFPVGYLWFASVIVADILITTTLTYYLIFRTPKFTSTRDAFKQIVFRAVQTNTLSLIFQVQIPPLLLTPTVSGIWFCLPAFLISPIYLYSLVVSLTQRKGMGEGLATGSTPIGNTSDWRPTTAKSSARDKLDVHVSRTQNITVDVESARQPWEEDEIVSPSRKPVAIHFDQQSQNRRGAKDEEHELRNF</sequence>
<evidence type="ECO:0000313" key="5">
    <source>
        <dbReference type="Proteomes" id="UP000193467"/>
    </source>
</evidence>
<feature type="domain" description="DUF6534" evidence="3">
    <location>
        <begin position="171"/>
        <end position="257"/>
    </location>
</feature>
<feature type="transmembrane region" description="Helical" evidence="2">
    <location>
        <begin position="12"/>
        <end position="35"/>
    </location>
</feature>
<evidence type="ECO:0000259" key="3">
    <source>
        <dbReference type="Pfam" id="PF20152"/>
    </source>
</evidence>
<dbReference type="PANTHER" id="PTHR40465:SF1">
    <property type="entry name" value="DUF6534 DOMAIN-CONTAINING PROTEIN"/>
    <property type="match status" value="1"/>
</dbReference>
<evidence type="ECO:0000256" key="1">
    <source>
        <dbReference type="SAM" id="MobiDB-lite"/>
    </source>
</evidence>
<accession>A0A1Y2C2M7</accession>
<keyword evidence="2" id="KW-0472">Membrane</keyword>
<reference evidence="4 5" key="1">
    <citation type="submission" date="2016-07" db="EMBL/GenBank/DDBJ databases">
        <title>Pervasive Adenine N6-methylation of Active Genes in Fungi.</title>
        <authorList>
            <consortium name="DOE Joint Genome Institute"/>
            <person name="Mondo S.J."/>
            <person name="Dannebaum R.O."/>
            <person name="Kuo R.C."/>
            <person name="Labutti K."/>
            <person name="Haridas S."/>
            <person name="Kuo A."/>
            <person name="Salamov A."/>
            <person name="Ahrendt S.R."/>
            <person name="Lipzen A."/>
            <person name="Sullivan W."/>
            <person name="Andreopoulos W.B."/>
            <person name="Clum A."/>
            <person name="Lindquist E."/>
            <person name="Daum C."/>
            <person name="Ramamoorthy G.K."/>
            <person name="Gryganskyi A."/>
            <person name="Culley D."/>
            <person name="Magnuson J.K."/>
            <person name="James T.Y."/>
            <person name="O'Malley M.A."/>
            <person name="Stajich J.E."/>
            <person name="Spatafora J.W."/>
            <person name="Visel A."/>
            <person name="Grigoriev I.V."/>
        </authorList>
    </citation>
    <scope>NUCLEOTIDE SEQUENCE [LARGE SCALE GENOMIC DNA]</scope>
    <source>
        <strain evidence="4 5">62-1032</strain>
    </source>
</reference>
<feature type="transmembrane region" description="Helical" evidence="2">
    <location>
        <begin position="164"/>
        <end position="186"/>
    </location>
</feature>
<keyword evidence="2" id="KW-1133">Transmembrane helix</keyword>
<name>A0A1Y2C2M7_9BASI</name>
<proteinExistence type="predicted"/>
<feature type="compositionally biased region" description="Polar residues" evidence="1">
    <location>
        <begin position="265"/>
        <end position="283"/>
    </location>
</feature>
<dbReference type="EMBL" id="MCGR01000141">
    <property type="protein sequence ID" value="ORY40565.1"/>
    <property type="molecule type" value="Genomic_DNA"/>
</dbReference>
<protein>
    <recommendedName>
        <fullName evidence="3">DUF6534 domain-containing protein</fullName>
    </recommendedName>
</protein>
<dbReference type="Proteomes" id="UP000193467">
    <property type="component" value="Unassembled WGS sequence"/>
</dbReference>
<organism evidence="4 5">
    <name type="scientific">Leucosporidium creatinivorum</name>
    <dbReference type="NCBI Taxonomy" id="106004"/>
    <lineage>
        <taxon>Eukaryota</taxon>
        <taxon>Fungi</taxon>
        <taxon>Dikarya</taxon>
        <taxon>Basidiomycota</taxon>
        <taxon>Pucciniomycotina</taxon>
        <taxon>Microbotryomycetes</taxon>
        <taxon>Leucosporidiales</taxon>
        <taxon>Leucosporidium</taxon>
    </lineage>
</organism>
<dbReference type="Pfam" id="PF20152">
    <property type="entry name" value="DUF6534"/>
    <property type="match status" value="1"/>
</dbReference>
<comment type="caution">
    <text evidence="4">The sequence shown here is derived from an EMBL/GenBank/DDBJ whole genome shotgun (WGS) entry which is preliminary data.</text>
</comment>
<dbReference type="AlphaFoldDB" id="A0A1Y2C2M7"/>
<feature type="region of interest" description="Disordered" evidence="1">
    <location>
        <begin position="264"/>
        <end position="284"/>
    </location>
</feature>
<dbReference type="OrthoDB" id="2535105at2759"/>
<gene>
    <name evidence="4" type="ORF">BCR35DRAFT_356474</name>
</gene>
<dbReference type="InParanoid" id="A0A1Y2C2M7"/>
<keyword evidence="5" id="KW-1185">Reference proteome</keyword>
<dbReference type="PANTHER" id="PTHR40465">
    <property type="entry name" value="CHROMOSOME 1, WHOLE GENOME SHOTGUN SEQUENCE"/>
    <property type="match status" value="1"/>
</dbReference>
<feature type="transmembrane region" description="Helical" evidence="2">
    <location>
        <begin position="123"/>
        <end position="144"/>
    </location>
</feature>
<evidence type="ECO:0000313" key="4">
    <source>
        <dbReference type="EMBL" id="ORY40565.1"/>
    </source>
</evidence>